<feature type="transmembrane region" description="Helical" evidence="8">
    <location>
        <begin position="121"/>
        <end position="140"/>
    </location>
</feature>
<dbReference type="Gene3D" id="1.20.1740.10">
    <property type="entry name" value="Amino acid/polyamine transporter I"/>
    <property type="match status" value="1"/>
</dbReference>
<sequence length="411" mass="44925">MSLDRKDWEWVLTCFGTAVGAGILYLPIRAGLGGIWPMLILTAIIFPITFVAHRGITRVVASCPKPTDIIGAVEYDLGRNVGFAVSILYFLSIVTICVGYATGVTNIVESFLHNQLGIVGTSRTVLTFLLLAGLTGVILAGEKFMVRITSMMTFPLIIMLAGLSIYMIPQWNTAILSAPFEMGDVFKNMLLLFPVLVFAMNFSPVCSTLAASYRSQFGAEEAVKRTDGVIKWTSLILLVFVMFFVFSMVLATSPEVLAASQAKNVDILTTVSLIVSQPFLQYLIPLIAFLAIASSYFGHFVGTREGLVGITTRVMTWNNPAAEANLNLKKINMIVTIVMMIGLWFLAVYNPPILKIIGALSAPIIAIYAYLMPVMLMKRIPRLFIYQSKTAGFIFVMGLVGIVGDFAGSYL</sequence>
<dbReference type="Proteomes" id="UP000504844">
    <property type="component" value="Chromosome"/>
</dbReference>
<evidence type="ECO:0000256" key="1">
    <source>
        <dbReference type="ARBA" id="ARBA00004429"/>
    </source>
</evidence>
<dbReference type="GO" id="GO:0003333">
    <property type="term" value="P:amino acid transmembrane transport"/>
    <property type="evidence" value="ECO:0007669"/>
    <property type="project" value="InterPro"/>
</dbReference>
<evidence type="ECO:0000256" key="5">
    <source>
        <dbReference type="ARBA" id="ARBA00022692"/>
    </source>
</evidence>
<reference evidence="9 10" key="1">
    <citation type="submission" date="2020-05" db="EMBL/GenBank/DDBJ databases">
        <title>Complete genome sequence of Deefgea sp. D17.</title>
        <authorList>
            <person name="Bae J.-W."/>
            <person name="Han J.E."/>
        </authorList>
    </citation>
    <scope>NUCLEOTIDE SEQUENCE [LARGE SCALE GENOMIC DNA]</scope>
    <source>
        <strain evidence="9 10">D17</strain>
    </source>
</reference>
<keyword evidence="5 8" id="KW-0812">Transmembrane</keyword>
<feature type="transmembrane region" description="Helical" evidence="8">
    <location>
        <begin position="152"/>
        <end position="169"/>
    </location>
</feature>
<gene>
    <name evidence="9" type="ORF">HQN60_13315</name>
</gene>
<feature type="transmembrane region" description="Helical" evidence="8">
    <location>
        <begin position="81"/>
        <end position="101"/>
    </location>
</feature>
<evidence type="ECO:0000256" key="2">
    <source>
        <dbReference type="ARBA" id="ARBA00022448"/>
    </source>
</evidence>
<dbReference type="RefSeq" id="WP_173534112.1">
    <property type="nucleotide sequence ID" value="NZ_CP054143.1"/>
</dbReference>
<keyword evidence="3" id="KW-1003">Cell membrane</keyword>
<feature type="transmembrane region" description="Helical" evidence="8">
    <location>
        <begin position="189"/>
        <end position="211"/>
    </location>
</feature>
<feature type="transmembrane region" description="Helical" evidence="8">
    <location>
        <begin position="353"/>
        <end position="371"/>
    </location>
</feature>
<keyword evidence="7 8" id="KW-0472">Membrane</keyword>
<evidence type="ECO:0000313" key="10">
    <source>
        <dbReference type="Proteomes" id="UP000504844"/>
    </source>
</evidence>
<dbReference type="InterPro" id="IPR018227">
    <property type="entry name" value="Amino_acid_transport_2"/>
</dbReference>
<evidence type="ECO:0000256" key="8">
    <source>
        <dbReference type="SAM" id="Phobius"/>
    </source>
</evidence>
<name>A0A6M8SSC8_9NEIS</name>
<evidence type="ECO:0000256" key="4">
    <source>
        <dbReference type="ARBA" id="ARBA00022519"/>
    </source>
</evidence>
<keyword evidence="4" id="KW-0997">Cell inner membrane</keyword>
<dbReference type="GO" id="GO:0005886">
    <property type="term" value="C:plasma membrane"/>
    <property type="evidence" value="ECO:0007669"/>
    <property type="project" value="UniProtKB-SubCell"/>
</dbReference>
<feature type="transmembrane region" description="Helical" evidence="8">
    <location>
        <begin position="391"/>
        <end position="410"/>
    </location>
</feature>
<feature type="transmembrane region" description="Helical" evidence="8">
    <location>
        <begin position="34"/>
        <end position="52"/>
    </location>
</feature>
<feature type="transmembrane region" description="Helical" evidence="8">
    <location>
        <begin position="232"/>
        <end position="251"/>
    </location>
</feature>
<dbReference type="KEGG" id="dee:HQN60_13315"/>
<dbReference type="AlphaFoldDB" id="A0A6M8SSC8"/>
<keyword evidence="6 8" id="KW-1133">Transmembrane helix</keyword>
<accession>A0A6M8SSC8</accession>
<keyword evidence="2" id="KW-0813">Transport</keyword>
<keyword evidence="10" id="KW-1185">Reference proteome</keyword>
<dbReference type="PANTHER" id="PTHR35334:SF2">
    <property type="entry name" value="SERINE TRANSPORTER SDAC"/>
    <property type="match status" value="1"/>
</dbReference>
<protein>
    <submittedName>
        <fullName evidence="9">Serine transporter</fullName>
    </submittedName>
</protein>
<evidence type="ECO:0000256" key="3">
    <source>
        <dbReference type="ARBA" id="ARBA00022475"/>
    </source>
</evidence>
<comment type="subcellular location">
    <subcellularLocation>
        <location evidence="1">Cell inner membrane</location>
        <topology evidence="1">Multi-pass membrane protein</topology>
    </subcellularLocation>
</comment>
<evidence type="ECO:0000313" key="9">
    <source>
        <dbReference type="EMBL" id="QKJ67611.1"/>
    </source>
</evidence>
<evidence type="ECO:0000256" key="7">
    <source>
        <dbReference type="ARBA" id="ARBA00023136"/>
    </source>
</evidence>
<feature type="transmembrane region" description="Helical" evidence="8">
    <location>
        <begin position="279"/>
        <end position="297"/>
    </location>
</feature>
<dbReference type="EMBL" id="CP054143">
    <property type="protein sequence ID" value="QKJ67611.1"/>
    <property type="molecule type" value="Genomic_DNA"/>
</dbReference>
<organism evidence="9 10">
    <name type="scientific">Deefgea piscis</name>
    <dbReference type="NCBI Taxonomy" id="2739061"/>
    <lineage>
        <taxon>Bacteria</taxon>
        <taxon>Pseudomonadati</taxon>
        <taxon>Pseudomonadota</taxon>
        <taxon>Betaproteobacteria</taxon>
        <taxon>Neisseriales</taxon>
        <taxon>Chitinibacteraceae</taxon>
        <taxon>Deefgea</taxon>
    </lineage>
</organism>
<dbReference type="PANTHER" id="PTHR35334">
    <property type="entry name" value="SERINE TRANSPORTER"/>
    <property type="match status" value="1"/>
</dbReference>
<proteinExistence type="predicted"/>
<feature type="transmembrane region" description="Helical" evidence="8">
    <location>
        <begin position="331"/>
        <end position="347"/>
    </location>
</feature>
<dbReference type="Pfam" id="PF03222">
    <property type="entry name" value="Trp_Tyr_perm"/>
    <property type="match status" value="1"/>
</dbReference>
<feature type="transmembrane region" description="Helical" evidence="8">
    <location>
        <begin position="7"/>
        <end position="28"/>
    </location>
</feature>
<evidence type="ECO:0000256" key="6">
    <source>
        <dbReference type="ARBA" id="ARBA00022989"/>
    </source>
</evidence>